<gene>
    <name evidence="2" type="ORF">PIB30_073707</name>
</gene>
<proteinExistence type="predicted"/>
<accession>A0ABU6QQ95</accession>
<dbReference type="Proteomes" id="UP001341840">
    <property type="component" value="Unassembled WGS sequence"/>
</dbReference>
<name>A0ABU6QQ95_9FABA</name>
<feature type="compositionally biased region" description="Basic residues" evidence="1">
    <location>
        <begin position="89"/>
        <end position="105"/>
    </location>
</feature>
<reference evidence="2 3" key="1">
    <citation type="journal article" date="2023" name="Plants (Basel)">
        <title>Bridging the Gap: Combining Genomics and Transcriptomics Approaches to Understand Stylosanthes scabra, an Orphan Legume from the Brazilian Caatinga.</title>
        <authorList>
            <person name="Ferreira-Neto J.R.C."/>
            <person name="da Silva M.D."/>
            <person name="Binneck E."/>
            <person name="de Melo N.F."/>
            <person name="da Silva R.H."/>
            <person name="de Melo A.L.T.M."/>
            <person name="Pandolfi V."/>
            <person name="Bustamante F.O."/>
            <person name="Brasileiro-Vidal A.C."/>
            <person name="Benko-Iseppon A.M."/>
        </authorList>
    </citation>
    <scope>NUCLEOTIDE SEQUENCE [LARGE SCALE GENOMIC DNA]</scope>
    <source>
        <tissue evidence="2">Leaves</tissue>
    </source>
</reference>
<feature type="region of interest" description="Disordered" evidence="1">
    <location>
        <begin position="1"/>
        <end position="105"/>
    </location>
</feature>
<evidence type="ECO:0000256" key="1">
    <source>
        <dbReference type="SAM" id="MobiDB-lite"/>
    </source>
</evidence>
<feature type="compositionally biased region" description="Basic residues" evidence="1">
    <location>
        <begin position="35"/>
        <end position="45"/>
    </location>
</feature>
<organism evidence="2 3">
    <name type="scientific">Stylosanthes scabra</name>
    <dbReference type="NCBI Taxonomy" id="79078"/>
    <lineage>
        <taxon>Eukaryota</taxon>
        <taxon>Viridiplantae</taxon>
        <taxon>Streptophyta</taxon>
        <taxon>Embryophyta</taxon>
        <taxon>Tracheophyta</taxon>
        <taxon>Spermatophyta</taxon>
        <taxon>Magnoliopsida</taxon>
        <taxon>eudicotyledons</taxon>
        <taxon>Gunneridae</taxon>
        <taxon>Pentapetalae</taxon>
        <taxon>rosids</taxon>
        <taxon>fabids</taxon>
        <taxon>Fabales</taxon>
        <taxon>Fabaceae</taxon>
        <taxon>Papilionoideae</taxon>
        <taxon>50 kb inversion clade</taxon>
        <taxon>dalbergioids sensu lato</taxon>
        <taxon>Dalbergieae</taxon>
        <taxon>Pterocarpus clade</taxon>
        <taxon>Stylosanthes</taxon>
    </lineage>
</organism>
<dbReference type="EMBL" id="JASCZI010000900">
    <property type="protein sequence ID" value="MED6113743.1"/>
    <property type="molecule type" value="Genomic_DNA"/>
</dbReference>
<feature type="non-terminal residue" evidence="2">
    <location>
        <position position="105"/>
    </location>
</feature>
<sequence length="105" mass="12083">MHHVIRGASSSNPPQITEAGRYTSQPHVIRGGGHCIHRKLQRPHVIRGSPPSQQKEEASISPILTEEEKKKKEPIAYMPKPPYPQRLKAEKKKTKLQRRNPRKRK</sequence>
<evidence type="ECO:0000313" key="2">
    <source>
        <dbReference type="EMBL" id="MED6113743.1"/>
    </source>
</evidence>
<evidence type="ECO:0000313" key="3">
    <source>
        <dbReference type="Proteomes" id="UP001341840"/>
    </source>
</evidence>
<keyword evidence="3" id="KW-1185">Reference proteome</keyword>
<comment type="caution">
    <text evidence="2">The sequence shown here is derived from an EMBL/GenBank/DDBJ whole genome shotgun (WGS) entry which is preliminary data.</text>
</comment>
<protein>
    <submittedName>
        <fullName evidence="2">Uncharacterized protein</fullName>
    </submittedName>
</protein>